<evidence type="ECO:0000256" key="8">
    <source>
        <dbReference type="ARBA" id="ARBA00022692"/>
    </source>
</evidence>
<name>A0A6A0H487_HYAAZ</name>
<protein>
    <recommendedName>
        <fullName evidence="15">Hexosyltransferase</fullName>
        <ecNumber evidence="15">2.4.1.-</ecNumber>
    </recommendedName>
</protein>
<dbReference type="EMBL" id="JQDR03007095">
    <property type="protein sequence ID" value="KAA0199143.1"/>
    <property type="molecule type" value="Genomic_DNA"/>
</dbReference>
<dbReference type="PANTHER" id="PTHR11214">
    <property type="entry name" value="BETA-1,3-N-ACETYLGLUCOSAMINYLTRANSFERASE"/>
    <property type="match status" value="1"/>
</dbReference>
<keyword evidence="6 15" id="KW-0328">Glycosyltransferase</keyword>
<organism evidence="16">
    <name type="scientific">Hyalella azteca</name>
    <name type="common">Amphipod</name>
    <dbReference type="NCBI Taxonomy" id="294128"/>
    <lineage>
        <taxon>Eukaryota</taxon>
        <taxon>Metazoa</taxon>
        <taxon>Ecdysozoa</taxon>
        <taxon>Arthropoda</taxon>
        <taxon>Crustacea</taxon>
        <taxon>Multicrustacea</taxon>
        <taxon>Malacostraca</taxon>
        <taxon>Eumalacostraca</taxon>
        <taxon>Peracarida</taxon>
        <taxon>Amphipoda</taxon>
        <taxon>Senticaudata</taxon>
        <taxon>Talitrida</taxon>
        <taxon>Talitroidea</taxon>
        <taxon>Hyalellidae</taxon>
        <taxon>Hyalella</taxon>
    </lineage>
</organism>
<evidence type="ECO:0000256" key="15">
    <source>
        <dbReference type="RuleBase" id="RU363063"/>
    </source>
</evidence>
<reference evidence="16" key="3">
    <citation type="submission" date="2019-06" db="EMBL/GenBank/DDBJ databases">
        <authorList>
            <person name="Poynton C."/>
            <person name="Hasenbein S."/>
            <person name="Benoit J.B."/>
            <person name="Sepulveda M.S."/>
            <person name="Poelchau M.F."/>
            <person name="Murali S.C."/>
            <person name="Chen S."/>
            <person name="Glastad K.M."/>
            <person name="Werren J.H."/>
            <person name="Vineis J.H."/>
            <person name="Bowen J.L."/>
            <person name="Friedrich M."/>
            <person name="Jones J."/>
            <person name="Robertson H.M."/>
            <person name="Feyereisen R."/>
            <person name="Mechler-Hickson A."/>
            <person name="Mathers N."/>
            <person name="Lee C.E."/>
            <person name="Colbourne J.K."/>
            <person name="Biales A."/>
            <person name="Johnston J.S."/>
            <person name="Wellborn G.A."/>
            <person name="Rosendale A.J."/>
            <person name="Cridge A.G."/>
            <person name="Munoz-Torres M.C."/>
            <person name="Bain P.A."/>
            <person name="Manny A.R."/>
            <person name="Major K.M."/>
            <person name="Lambert F.N."/>
            <person name="Vulpe C.D."/>
            <person name="Tuck P."/>
            <person name="Blalock B.J."/>
            <person name="Lin Y.-Y."/>
            <person name="Smith M.E."/>
            <person name="Ochoa-Acuna H."/>
            <person name="Chen M.-J.M."/>
            <person name="Childers C.P."/>
            <person name="Qu J."/>
            <person name="Dugan S."/>
            <person name="Lee S.L."/>
            <person name="Chao H."/>
            <person name="Dinh H."/>
            <person name="Han Y."/>
            <person name="Doddapaneni H."/>
            <person name="Worley K.C."/>
            <person name="Muzny D.M."/>
            <person name="Gibbs R.A."/>
            <person name="Richards S."/>
        </authorList>
    </citation>
    <scope>NUCLEOTIDE SEQUENCE</scope>
    <source>
        <strain evidence="16">HAZT.00-mixed</strain>
        <tissue evidence="16">Whole organism</tissue>
    </source>
</reference>
<evidence type="ECO:0000256" key="7">
    <source>
        <dbReference type="ARBA" id="ARBA00022679"/>
    </source>
</evidence>
<evidence type="ECO:0000256" key="1">
    <source>
        <dbReference type="ARBA" id="ARBA00001936"/>
    </source>
</evidence>
<evidence type="ECO:0000256" key="5">
    <source>
        <dbReference type="ARBA" id="ARBA00008661"/>
    </source>
</evidence>
<keyword evidence="7" id="KW-0808">Transferase</keyword>
<evidence type="ECO:0000256" key="4">
    <source>
        <dbReference type="ARBA" id="ARBA00005093"/>
    </source>
</evidence>
<reference evidence="16" key="1">
    <citation type="submission" date="2014-08" db="EMBL/GenBank/DDBJ databases">
        <authorList>
            <person name="Murali S."/>
            <person name="Richards S."/>
            <person name="Bandaranaike D."/>
            <person name="Bellair M."/>
            <person name="Blankenburg K."/>
            <person name="Chao H."/>
            <person name="Dinh H."/>
            <person name="Doddapaneni H."/>
            <person name="Dugan-Rocha S."/>
            <person name="Elkadiri S."/>
            <person name="Gnanaolivu R."/>
            <person name="Hughes D."/>
            <person name="Lee S."/>
            <person name="Li M."/>
            <person name="Ming W."/>
            <person name="Munidasa M."/>
            <person name="Muniz J."/>
            <person name="Nguyen L."/>
            <person name="Osuji N."/>
            <person name="Pu L.-L."/>
            <person name="Puazo M."/>
            <person name="Skinner E."/>
            <person name="Qu C."/>
            <person name="Quiroz J."/>
            <person name="Raj R."/>
            <person name="Weissenberger G."/>
            <person name="Xin Y."/>
            <person name="Zou X."/>
            <person name="Han Y."/>
            <person name="Worley K."/>
            <person name="Muzny D."/>
            <person name="Gibbs R."/>
        </authorList>
    </citation>
    <scope>NUCLEOTIDE SEQUENCE</scope>
    <source>
        <strain evidence="16">HAZT.00-mixed</strain>
        <tissue evidence="16">Whole organism</tissue>
    </source>
</reference>
<keyword evidence="11 15" id="KW-0333">Golgi apparatus</keyword>
<evidence type="ECO:0000256" key="6">
    <source>
        <dbReference type="ARBA" id="ARBA00022676"/>
    </source>
</evidence>
<keyword evidence="10 15" id="KW-1133">Transmembrane helix</keyword>
<reference evidence="18" key="4">
    <citation type="submission" date="2025-04" db="UniProtKB">
        <authorList>
            <consortium name="RefSeq"/>
        </authorList>
    </citation>
    <scope>IDENTIFICATION</scope>
    <source>
        <tissue evidence="18">Whole organism</tissue>
    </source>
</reference>
<dbReference type="KEGG" id="hazt:108667009"/>
<comment type="pathway">
    <text evidence="4">Glycan metabolism; heparan sulfate biosynthesis.</text>
</comment>
<dbReference type="GO" id="GO:0047220">
    <property type="term" value="F:galactosylxylosylprotein 3-beta-galactosyltransferase activity"/>
    <property type="evidence" value="ECO:0007669"/>
    <property type="project" value="TreeGrafter"/>
</dbReference>
<dbReference type="Gene3D" id="3.90.550.50">
    <property type="match status" value="1"/>
</dbReference>
<keyword evidence="13" id="KW-0325">Glycoprotein</keyword>
<evidence type="ECO:0000256" key="14">
    <source>
        <dbReference type="ARBA" id="ARBA00023211"/>
    </source>
</evidence>
<dbReference type="EC" id="2.4.1.-" evidence="15"/>
<evidence type="ECO:0000256" key="13">
    <source>
        <dbReference type="ARBA" id="ARBA00023180"/>
    </source>
</evidence>
<dbReference type="CTD" id="35848"/>
<evidence type="ECO:0000256" key="9">
    <source>
        <dbReference type="ARBA" id="ARBA00022968"/>
    </source>
</evidence>
<comment type="pathway">
    <text evidence="3">Glycan metabolism; chondroitin sulfate biosynthesis.</text>
</comment>
<dbReference type="GeneID" id="108667009"/>
<dbReference type="RefSeq" id="XP_018009476.1">
    <property type="nucleotide sequence ID" value="XM_018153987.2"/>
</dbReference>
<evidence type="ECO:0000256" key="12">
    <source>
        <dbReference type="ARBA" id="ARBA00023136"/>
    </source>
</evidence>
<dbReference type="GO" id="GO:0006493">
    <property type="term" value="P:protein O-linked glycosylation"/>
    <property type="evidence" value="ECO:0007669"/>
    <property type="project" value="TreeGrafter"/>
</dbReference>
<evidence type="ECO:0000256" key="11">
    <source>
        <dbReference type="ARBA" id="ARBA00023034"/>
    </source>
</evidence>
<comment type="similarity">
    <text evidence="5 15">Belongs to the glycosyltransferase 31 family.</text>
</comment>
<dbReference type="InterPro" id="IPR002659">
    <property type="entry name" value="Glyco_trans_31"/>
</dbReference>
<dbReference type="Pfam" id="PF01762">
    <property type="entry name" value="Galactosyl_T"/>
    <property type="match status" value="1"/>
</dbReference>
<reference evidence="16" key="2">
    <citation type="journal article" date="2018" name="Environ. Sci. Technol.">
        <title>The Toxicogenome of Hyalella azteca: A Model for Sediment Ecotoxicology and Evolutionary Toxicology.</title>
        <authorList>
            <person name="Poynton H.C."/>
            <person name="Hasenbein S."/>
            <person name="Benoit J.B."/>
            <person name="Sepulveda M.S."/>
            <person name="Poelchau M.F."/>
            <person name="Hughes D.S.T."/>
            <person name="Murali S.C."/>
            <person name="Chen S."/>
            <person name="Glastad K.M."/>
            <person name="Goodisman M.A.D."/>
            <person name="Werren J.H."/>
            <person name="Vineis J.H."/>
            <person name="Bowen J.L."/>
            <person name="Friedrich M."/>
            <person name="Jones J."/>
            <person name="Robertson H.M."/>
            <person name="Feyereisen R."/>
            <person name="Mechler-Hickson A."/>
            <person name="Mathers N."/>
            <person name="Lee C.E."/>
            <person name="Colbourne J.K."/>
            <person name="Biales A."/>
            <person name="Johnston J.S."/>
            <person name="Wellborn G.A."/>
            <person name="Rosendale A.J."/>
            <person name="Cridge A.G."/>
            <person name="Munoz-Torres M.C."/>
            <person name="Bain P.A."/>
            <person name="Manny A.R."/>
            <person name="Major K.M."/>
            <person name="Lambert F.N."/>
            <person name="Vulpe C.D."/>
            <person name="Tuck P."/>
            <person name="Blalock B.J."/>
            <person name="Lin Y.Y."/>
            <person name="Smith M.E."/>
            <person name="Ochoa-Acuna H."/>
            <person name="Chen M.M."/>
            <person name="Childers C.P."/>
            <person name="Qu J."/>
            <person name="Dugan S."/>
            <person name="Lee S.L."/>
            <person name="Chao H."/>
            <person name="Dinh H."/>
            <person name="Han Y."/>
            <person name="Doddapaneni H."/>
            <person name="Worley K.C."/>
            <person name="Muzny D.M."/>
            <person name="Gibbs R.A."/>
            <person name="Richards S."/>
        </authorList>
    </citation>
    <scope>NUCLEOTIDE SEQUENCE</scope>
    <source>
        <strain evidence="16">HAZT.00-mixed</strain>
        <tissue evidence="16">Whole organism</tissue>
    </source>
</reference>
<dbReference type="AlphaFoldDB" id="A0A6A0H487"/>
<gene>
    <name evidence="18" type="primary">LOC108667009</name>
    <name evidence="16" type="ORF">HAZT_HAZT000069</name>
</gene>
<evidence type="ECO:0000313" key="17">
    <source>
        <dbReference type="Proteomes" id="UP000694843"/>
    </source>
</evidence>
<evidence type="ECO:0000313" key="18">
    <source>
        <dbReference type="RefSeq" id="XP_018009476.1"/>
    </source>
</evidence>
<comment type="cofactor">
    <cofactor evidence="1">
        <name>Mn(2+)</name>
        <dbReference type="ChEBI" id="CHEBI:29035"/>
    </cofactor>
</comment>
<keyword evidence="9 15" id="KW-0735">Signal-anchor</keyword>
<proteinExistence type="inferred from homology"/>
<keyword evidence="8 15" id="KW-0812">Transmembrane</keyword>
<dbReference type="PANTHER" id="PTHR11214:SF3">
    <property type="entry name" value="BETA-1,3-GALACTOSYLTRANSFERASE 6"/>
    <property type="match status" value="1"/>
</dbReference>
<dbReference type="GO" id="GO:0000139">
    <property type="term" value="C:Golgi membrane"/>
    <property type="evidence" value="ECO:0007669"/>
    <property type="project" value="UniProtKB-SubCell"/>
</dbReference>
<keyword evidence="14" id="KW-0464">Manganese</keyword>
<sequence>MRRSGLSSHLMCRKAVQNFAYLSGCFFCFLLGSFLSLSTMDPSVCDLQLCTKRLQHMSVDDTSLWQGYWDKNRVGQRKSVFLVILIISAPKNFELRNTIRQTWLKEEGRDCLHYFAVGIDGLSEDMNVTIQSEQRRFSDMLFLPNLKDSYSTLSQKLLSSAVHIHENVRYRFLLKCDDDSYVQLDRLVYELRSIPYKLRVYWGFFDGRATPFKEGPWKEDKWVLCDRYLPYALGGGYILSHDLVEFIASNSKWFQLYNSEDVSLSVWLAPLQLHRIHDTRFDTEYRSRGCHNDYIVTHKQTIQSMRDKFNHIQLDGTMCKNSFKSRSSYIYNWDVPPSKCCIRNDSSIP</sequence>
<keyword evidence="17" id="KW-1185">Reference proteome</keyword>
<comment type="subcellular location">
    <subcellularLocation>
        <location evidence="2 15">Golgi apparatus membrane</location>
        <topology evidence="2 15">Single-pass type II membrane protein</topology>
    </subcellularLocation>
</comment>
<dbReference type="FunFam" id="3.90.550.50:FF:000018">
    <property type="entry name" value="Hexosyltransferase"/>
    <property type="match status" value="1"/>
</dbReference>
<dbReference type="OMA" id="HVYRWHD"/>
<evidence type="ECO:0000313" key="16">
    <source>
        <dbReference type="EMBL" id="KAA0199143.1"/>
    </source>
</evidence>
<dbReference type="Proteomes" id="UP000711488">
    <property type="component" value="Unassembled WGS sequence"/>
</dbReference>
<dbReference type="OrthoDB" id="1158011at2759"/>
<keyword evidence="12 15" id="KW-0472">Membrane</keyword>
<evidence type="ECO:0000256" key="3">
    <source>
        <dbReference type="ARBA" id="ARBA00004840"/>
    </source>
</evidence>
<feature type="transmembrane region" description="Helical" evidence="15">
    <location>
        <begin position="20"/>
        <end position="40"/>
    </location>
</feature>
<dbReference type="Proteomes" id="UP000694843">
    <property type="component" value="Unplaced"/>
</dbReference>
<accession>A0A6A0H487</accession>
<evidence type="ECO:0000256" key="10">
    <source>
        <dbReference type="ARBA" id="ARBA00022989"/>
    </source>
</evidence>
<evidence type="ECO:0000256" key="2">
    <source>
        <dbReference type="ARBA" id="ARBA00004323"/>
    </source>
</evidence>
<dbReference type="GO" id="GO:0006024">
    <property type="term" value="P:glycosaminoglycan biosynthetic process"/>
    <property type="evidence" value="ECO:0007669"/>
    <property type="project" value="UniProtKB-ARBA"/>
</dbReference>